<feature type="region of interest" description="Disordered" evidence="5">
    <location>
        <begin position="30"/>
        <end position="56"/>
    </location>
</feature>
<feature type="domain" description="PAP-associated" evidence="6">
    <location>
        <begin position="407"/>
        <end position="492"/>
    </location>
</feature>
<feature type="region of interest" description="Disordered" evidence="5">
    <location>
        <begin position="108"/>
        <end position="136"/>
    </location>
</feature>
<dbReference type="PANTHER" id="PTHR23092:SF15">
    <property type="entry name" value="INACTIVE NON-CANONICAL POLY(A) RNA POLYMERASE PROTEIN TRF4-2-RELATED"/>
    <property type="match status" value="1"/>
</dbReference>
<sequence>MPGEHAVCHAGNALRPSAVLLRLFNIPLSRPRPSPNPHRSAAAYSTPARYPGNRGRRARINDTSSLAVALEAHRRVNRDSIIHKTAAGVVADSSVWFRPELPLDRFDPIVDPESEPASSHSVRSVDRPSGKFRKHLSGKESEYPWSSVRRVSVYRVGAKDRGVPPADYVGEYVKPLYDRQDVLEEDLPWSAASRLANGTALERLRAEMEAFCDYLKPTPDEQAGRAAVLEQTRAVWYRSSKEVQLEVFGSERSGLALATSDIDLRVYNPVVTEESDAKQAPKYHRRQQFQASLTKAFPFYEDDGSFMLIFLRHSRYPLMSMQHAVSGLDVQLVCSNDTSHARTVMARYLEDMPALRTVYTLVKYMLEIRGLTDVFRGGMGSYSIFYMIVAGIKFGPQTAKDDPVAQLLAFMDFYSNFDTTKNWISLEPLEILPKIETKPIQSLDEKEVCSHTHATFQSTNLVQQLKTRKRIGLQNQGQPYLLCICDPADPTNDLGRKTFGWKHLQSTIKVLNERLRQRIKDDDGALLLTPMVGRGFDLFEARREKLATFGRTYSSPSEDQETLAETHQEAASEAAKS</sequence>
<evidence type="ECO:0000259" key="7">
    <source>
        <dbReference type="Pfam" id="PF22600"/>
    </source>
</evidence>
<evidence type="ECO:0000256" key="3">
    <source>
        <dbReference type="ARBA" id="ARBA00022723"/>
    </source>
</evidence>
<comment type="caution">
    <text evidence="8">The sequence shown here is derived from an EMBL/GenBank/DDBJ whole genome shotgun (WGS) entry which is preliminary data.</text>
</comment>
<dbReference type="PANTHER" id="PTHR23092">
    <property type="entry name" value="POLY(A) RNA POLYMERASE"/>
    <property type="match status" value="1"/>
</dbReference>
<feature type="domain" description="Poly(A) RNA polymerase mitochondrial-like central palm" evidence="7">
    <location>
        <begin position="205"/>
        <end position="343"/>
    </location>
</feature>
<feature type="compositionally biased region" description="Basic and acidic residues" evidence="5">
    <location>
        <begin position="564"/>
        <end position="577"/>
    </location>
</feature>
<name>A0ABR3T1Q5_9PEZI</name>
<organism evidence="8 9">
    <name type="scientific">Neofusicoccum ribis</name>
    <dbReference type="NCBI Taxonomy" id="45134"/>
    <lineage>
        <taxon>Eukaryota</taxon>
        <taxon>Fungi</taxon>
        <taxon>Dikarya</taxon>
        <taxon>Ascomycota</taxon>
        <taxon>Pezizomycotina</taxon>
        <taxon>Dothideomycetes</taxon>
        <taxon>Dothideomycetes incertae sedis</taxon>
        <taxon>Botryosphaeriales</taxon>
        <taxon>Botryosphaeriaceae</taxon>
        <taxon>Neofusicoccum</taxon>
    </lineage>
</organism>
<dbReference type="Pfam" id="PF22600">
    <property type="entry name" value="MTPAP-like_central"/>
    <property type="match status" value="1"/>
</dbReference>
<dbReference type="SUPFAM" id="SSF81631">
    <property type="entry name" value="PAP/OAS1 substrate-binding domain"/>
    <property type="match status" value="1"/>
</dbReference>
<dbReference type="EC" id="2.7.7.19" evidence="2"/>
<evidence type="ECO:0000256" key="5">
    <source>
        <dbReference type="SAM" id="MobiDB-lite"/>
    </source>
</evidence>
<accession>A0ABR3T1Q5</accession>
<dbReference type="SUPFAM" id="SSF81301">
    <property type="entry name" value="Nucleotidyltransferase"/>
    <property type="match status" value="1"/>
</dbReference>
<feature type="region of interest" description="Disordered" evidence="5">
    <location>
        <begin position="550"/>
        <end position="577"/>
    </location>
</feature>
<evidence type="ECO:0000256" key="2">
    <source>
        <dbReference type="ARBA" id="ARBA00012388"/>
    </source>
</evidence>
<keyword evidence="9" id="KW-1185">Reference proteome</keyword>
<proteinExistence type="inferred from homology"/>
<comment type="similarity">
    <text evidence="1">Belongs to the DNA polymerase type-B-like family.</text>
</comment>
<protein>
    <recommendedName>
        <fullName evidence="2">polynucleotide adenylyltransferase</fullName>
        <ecNumber evidence="2">2.7.7.19</ecNumber>
    </recommendedName>
</protein>
<evidence type="ECO:0000259" key="6">
    <source>
        <dbReference type="Pfam" id="PF03828"/>
    </source>
</evidence>
<dbReference type="InterPro" id="IPR045862">
    <property type="entry name" value="Trf4-like"/>
</dbReference>
<evidence type="ECO:0000313" key="8">
    <source>
        <dbReference type="EMBL" id="KAL1633288.1"/>
    </source>
</evidence>
<dbReference type="Gene3D" id="3.30.460.10">
    <property type="entry name" value="Beta Polymerase, domain 2"/>
    <property type="match status" value="1"/>
</dbReference>
<evidence type="ECO:0000256" key="4">
    <source>
        <dbReference type="ARBA" id="ARBA00022842"/>
    </source>
</evidence>
<keyword evidence="4" id="KW-0460">Magnesium</keyword>
<dbReference type="InterPro" id="IPR002058">
    <property type="entry name" value="PAP_assoc"/>
</dbReference>
<dbReference type="Pfam" id="PF03828">
    <property type="entry name" value="PAP_assoc"/>
    <property type="match status" value="1"/>
</dbReference>
<dbReference type="Gene3D" id="1.10.1410.10">
    <property type="match status" value="1"/>
</dbReference>
<dbReference type="InterPro" id="IPR054708">
    <property type="entry name" value="MTPAP-like_central"/>
</dbReference>
<dbReference type="Proteomes" id="UP001521116">
    <property type="component" value="Unassembled WGS sequence"/>
</dbReference>
<dbReference type="EMBL" id="JAJVDC020000022">
    <property type="protein sequence ID" value="KAL1633288.1"/>
    <property type="molecule type" value="Genomic_DNA"/>
</dbReference>
<dbReference type="InterPro" id="IPR043519">
    <property type="entry name" value="NT_sf"/>
</dbReference>
<reference evidence="8 9" key="1">
    <citation type="submission" date="2024-02" db="EMBL/GenBank/DDBJ databases">
        <title>De novo assembly and annotation of 12 fungi associated with fruit tree decline syndrome in Ontario, Canada.</title>
        <authorList>
            <person name="Sulman M."/>
            <person name="Ellouze W."/>
            <person name="Ilyukhin E."/>
        </authorList>
    </citation>
    <scope>NUCLEOTIDE SEQUENCE [LARGE SCALE GENOMIC DNA]</scope>
    <source>
        <strain evidence="8 9">M1-105</strain>
    </source>
</reference>
<evidence type="ECO:0000313" key="9">
    <source>
        <dbReference type="Proteomes" id="UP001521116"/>
    </source>
</evidence>
<keyword evidence="3" id="KW-0479">Metal-binding</keyword>
<gene>
    <name evidence="8" type="ORF">SLS56_002921</name>
</gene>
<evidence type="ECO:0000256" key="1">
    <source>
        <dbReference type="ARBA" id="ARBA00008593"/>
    </source>
</evidence>